<proteinExistence type="predicted"/>
<name>A0A1G8Y8H0_ACTMZ</name>
<reference evidence="3" key="1">
    <citation type="submission" date="2016-10" db="EMBL/GenBank/DDBJ databases">
        <authorList>
            <person name="Varghese N."/>
            <person name="Submissions S."/>
        </authorList>
    </citation>
    <scope>NUCLEOTIDE SEQUENCE [LARGE SCALE GENOMIC DNA]</scope>
    <source>
        <strain evidence="3">DSM 45460</strain>
    </source>
</reference>
<organism evidence="2 3">
    <name type="scientific">Actinopolyspora mzabensis</name>
    <dbReference type="NCBI Taxonomy" id="995066"/>
    <lineage>
        <taxon>Bacteria</taxon>
        <taxon>Bacillati</taxon>
        <taxon>Actinomycetota</taxon>
        <taxon>Actinomycetes</taxon>
        <taxon>Actinopolysporales</taxon>
        <taxon>Actinopolysporaceae</taxon>
        <taxon>Actinopolyspora</taxon>
    </lineage>
</organism>
<sequence>MNFESLIRGLRTELDNGGLRGSFLVRDLHSGHELGIDPDVQYPIASLIKIPLAAATLERVRRGELDGSTEVEVQPGRITTPGPTGLSRFHHPARVALDDLLYLSTSISDGAAADALFDLTPPEEVTRLLGQWELHGITARHRMRDLTATPAERLDPTEVSLAHSLAITAGTTGNGHPLSQLDVTRANTGSARALVDLLQALWTPSGIPRSIGTRIRELMSNNLLRQRLAPDFVSDASTWASKTGTLLNLRHEIGVVEHADGRAFGIAALTESHVAAANQPEADALMAWVARTLRDQLRRG</sequence>
<dbReference type="GO" id="GO:0008800">
    <property type="term" value="F:beta-lactamase activity"/>
    <property type="evidence" value="ECO:0007669"/>
    <property type="project" value="InterPro"/>
</dbReference>
<dbReference type="GO" id="GO:0046677">
    <property type="term" value="P:response to antibiotic"/>
    <property type="evidence" value="ECO:0007669"/>
    <property type="project" value="InterPro"/>
</dbReference>
<accession>A0A1G8Y8H0</accession>
<keyword evidence="3" id="KW-1185">Reference proteome</keyword>
<evidence type="ECO:0000259" key="1">
    <source>
        <dbReference type="Pfam" id="PF13354"/>
    </source>
</evidence>
<dbReference type="Pfam" id="PF13354">
    <property type="entry name" value="Beta-lactamase2"/>
    <property type="match status" value="1"/>
</dbReference>
<evidence type="ECO:0000313" key="3">
    <source>
        <dbReference type="Proteomes" id="UP000199213"/>
    </source>
</evidence>
<dbReference type="EMBL" id="FNFM01000003">
    <property type="protein sequence ID" value="SDJ99199.1"/>
    <property type="molecule type" value="Genomic_DNA"/>
</dbReference>
<dbReference type="Gene3D" id="3.40.710.10">
    <property type="entry name" value="DD-peptidase/beta-lactamase superfamily"/>
    <property type="match status" value="1"/>
</dbReference>
<dbReference type="InterPro" id="IPR045155">
    <property type="entry name" value="Beta-lactam_cat"/>
</dbReference>
<protein>
    <submittedName>
        <fullName evidence="2">Beta-lactamase class A</fullName>
    </submittedName>
</protein>
<dbReference type="AlphaFoldDB" id="A0A1G8Y8H0"/>
<feature type="domain" description="Beta-lactamase class A catalytic" evidence="1">
    <location>
        <begin position="22"/>
        <end position="270"/>
    </location>
</feature>
<dbReference type="PANTHER" id="PTHR35333">
    <property type="entry name" value="BETA-LACTAMASE"/>
    <property type="match status" value="1"/>
</dbReference>
<dbReference type="InterPro" id="IPR000871">
    <property type="entry name" value="Beta-lactam_class-A"/>
</dbReference>
<dbReference type="Proteomes" id="UP000199213">
    <property type="component" value="Unassembled WGS sequence"/>
</dbReference>
<dbReference type="InterPro" id="IPR012338">
    <property type="entry name" value="Beta-lactam/transpept-like"/>
</dbReference>
<dbReference type="RefSeq" id="WP_092627095.1">
    <property type="nucleotide sequence ID" value="NZ_FNFM01000003.1"/>
</dbReference>
<dbReference type="GO" id="GO:0030655">
    <property type="term" value="P:beta-lactam antibiotic catabolic process"/>
    <property type="evidence" value="ECO:0007669"/>
    <property type="project" value="InterPro"/>
</dbReference>
<dbReference type="OrthoDB" id="33989at2"/>
<dbReference type="PANTHER" id="PTHR35333:SF3">
    <property type="entry name" value="BETA-LACTAMASE-TYPE TRANSPEPTIDASE FOLD CONTAINING PROTEIN"/>
    <property type="match status" value="1"/>
</dbReference>
<dbReference type="SUPFAM" id="SSF56601">
    <property type="entry name" value="beta-lactamase/transpeptidase-like"/>
    <property type="match status" value="1"/>
</dbReference>
<gene>
    <name evidence="2" type="ORF">SAMN04487820_103319</name>
</gene>
<evidence type="ECO:0000313" key="2">
    <source>
        <dbReference type="EMBL" id="SDJ99199.1"/>
    </source>
</evidence>